<dbReference type="Gene3D" id="1.50.10.10">
    <property type="match status" value="1"/>
</dbReference>
<feature type="domain" description="Lantibiotic biosynthesis protein dehydration" evidence="2">
    <location>
        <begin position="102"/>
        <end position="480"/>
    </location>
</feature>
<evidence type="ECO:0000259" key="2">
    <source>
        <dbReference type="Pfam" id="PF13575"/>
    </source>
</evidence>
<dbReference type="Proteomes" id="UP000075787">
    <property type="component" value="Unassembled WGS sequence"/>
</dbReference>
<evidence type="ECO:0000256" key="1">
    <source>
        <dbReference type="PIRSR" id="PIRSR607822-1"/>
    </source>
</evidence>
<reference evidence="3 4" key="1">
    <citation type="submission" date="2015-12" db="EMBL/GenBank/DDBJ databases">
        <title>Genome sequence of Tistrella mobilis MCCC 1A02139.</title>
        <authorList>
            <person name="Lu L."/>
            <person name="Lai Q."/>
            <person name="Shao Z."/>
            <person name="Qian P."/>
        </authorList>
    </citation>
    <scope>NUCLEOTIDE SEQUENCE [LARGE SCALE GENOMIC DNA]</scope>
    <source>
        <strain evidence="3 4">MCCC 1A02139</strain>
    </source>
</reference>
<evidence type="ECO:0000313" key="4">
    <source>
        <dbReference type="Proteomes" id="UP000075787"/>
    </source>
</evidence>
<keyword evidence="1" id="KW-0862">Zinc</keyword>
<dbReference type="AlphaFoldDB" id="A0A162KFY2"/>
<dbReference type="InterPro" id="IPR007822">
    <property type="entry name" value="LANC-like"/>
</dbReference>
<accession>A0A162KFY2</accession>
<gene>
    <name evidence="3" type="ORF">AUP44_09975</name>
</gene>
<protein>
    <recommendedName>
        <fullName evidence="2">Lantibiotic biosynthesis protein dehydration domain-containing protein</fullName>
    </recommendedName>
</protein>
<dbReference type="GO" id="GO:0005975">
    <property type="term" value="P:carbohydrate metabolic process"/>
    <property type="evidence" value="ECO:0007669"/>
    <property type="project" value="InterPro"/>
</dbReference>
<comment type="caution">
    <text evidence="3">The sequence shown here is derived from an EMBL/GenBank/DDBJ whole genome shotgun (WGS) entry which is preliminary data.</text>
</comment>
<dbReference type="SMART" id="SM01260">
    <property type="entry name" value="LANC_like"/>
    <property type="match status" value="1"/>
</dbReference>
<name>A0A162KFY2_9PROT</name>
<dbReference type="Pfam" id="PF13575">
    <property type="entry name" value="DUF4135"/>
    <property type="match status" value="1"/>
</dbReference>
<sequence>MPFGGLFRPLGQAAAIGLDALPGVAEGWRMAAIRGLADHLADRFAAIAAPLVFQLFETRRPPLPAAALLLDRPPAGTSSAAHDAFIAGLIAGGWQAVCARHPVLASRLDRVAADGRAAAADLLRAFAADRDRLAPLTGPAPDITTITFGLSDPHGHGRGVARVDLADGRALAFKPRGLAPEAGFFALLGWLDERMSAGQRRRLPPQHCPAVIDCGSHGWMAWVKRAPCADTAEVEAFHRRLGGLAAVLDLLGANDVHSDNLIAAGATPVVVDLECLFGLAAASPALDRLEATPALLTTGLLPFLVPLPGGASHRGGLWRNMGCLGPVLPAATVPDNGWCHIGTDWIRRATVAVPVEDPCRPVLDGREVDVTPWVPALVDGHDAAMEVLIAHRDALTAEDGPLAFTGALCRHVALPTESYRRLLVRLAEPDLADTPEAPAAQAARIAHRPPQPGINAGLWPDLLAAEARALARLDVPAFRFDPADGRLSEADGSPIGRLAPPPRARIIAKARALSDGDRRRAGGMLGQVLAPVRPAAADYQGLAAHLVATALPRRDGGIDWIRPHERPPIAWRPAGHGLYHGNPGIALALAQAGRLAGRSDWLDAARAALLPLRRFIADPGADNALAAFGPGYADGLGGMIAGLVWAAELLDDPAFIDDASRLARTADPDDTTASLPFDLHDGLAGLVVALAFLHSRAPSAALARQLRHQANRLTAMATADGDALIWRPARGPVLAGLAHGQSGMAVALAAAGAVTDTPALIDAARRALTAEDRLFDPGRANWPSPDRGHHPATAWCHGAAGIALARLALLNLAPDIFADRRAELDTALATTAGAPSSGAGDLCCGDAGRRIILIRAGRTVPGPLCGPTVLWSDAPPLAAPDPCLFKGLAGLCHADALAHGGPQTSCFLLPFG</sequence>
<feature type="binding site" evidence="1">
    <location>
        <position position="796"/>
    </location>
    <ligand>
        <name>Zn(2+)</name>
        <dbReference type="ChEBI" id="CHEBI:29105"/>
    </ligand>
</feature>
<dbReference type="GO" id="GO:0031179">
    <property type="term" value="P:peptide modification"/>
    <property type="evidence" value="ECO:0007669"/>
    <property type="project" value="InterPro"/>
</dbReference>
<dbReference type="EMBL" id="LPZR01000181">
    <property type="protein sequence ID" value="KYO51183.1"/>
    <property type="molecule type" value="Genomic_DNA"/>
</dbReference>
<dbReference type="Pfam" id="PF05147">
    <property type="entry name" value="LANC_like"/>
    <property type="match status" value="1"/>
</dbReference>
<dbReference type="InterPro" id="IPR012341">
    <property type="entry name" value="6hp_glycosidase-like_sf"/>
</dbReference>
<dbReference type="SUPFAM" id="SSF158745">
    <property type="entry name" value="LanC-like"/>
    <property type="match status" value="1"/>
</dbReference>
<dbReference type="GO" id="GO:0046872">
    <property type="term" value="F:metal ion binding"/>
    <property type="evidence" value="ECO:0007669"/>
    <property type="project" value="UniProtKB-KW"/>
</dbReference>
<dbReference type="InterPro" id="IPR025410">
    <property type="entry name" value="Lant_dehyd"/>
</dbReference>
<dbReference type="PRINTS" id="PR01950">
    <property type="entry name" value="LANCSUPER"/>
</dbReference>
<proteinExistence type="predicted"/>
<keyword evidence="1" id="KW-0479">Metal-binding</keyword>
<evidence type="ECO:0000313" key="3">
    <source>
        <dbReference type="EMBL" id="KYO51183.1"/>
    </source>
</evidence>
<organism evidence="3 4">
    <name type="scientific">Tistrella mobilis</name>
    <dbReference type="NCBI Taxonomy" id="171437"/>
    <lineage>
        <taxon>Bacteria</taxon>
        <taxon>Pseudomonadati</taxon>
        <taxon>Pseudomonadota</taxon>
        <taxon>Alphaproteobacteria</taxon>
        <taxon>Geminicoccales</taxon>
        <taxon>Geminicoccaceae</taxon>
        <taxon>Tistrella</taxon>
    </lineage>
</organism>